<accession>E0W597</accession>
<protein>
    <submittedName>
        <fullName evidence="2">Avh449</fullName>
    </submittedName>
</protein>
<evidence type="ECO:0000313" key="4">
    <source>
        <dbReference type="EMBL" id="AEK81355.1"/>
    </source>
</evidence>
<dbReference type="KEGG" id="psoj:PHYSODRAFT_285569"/>
<dbReference type="AlphaFoldDB" id="E0W597"/>
<name>E0W597_PHYSO</name>
<reference evidence="2" key="1">
    <citation type="journal article" date="2011" name="Plant Cell">
        <title>Transcriptional programming and functional interactions within the Phytophthora sojae RXLR effector repertoire.</title>
        <authorList>
            <person name="Wang Q."/>
            <person name="Han C."/>
            <person name="Ferreira A.O."/>
            <person name="Yu X."/>
            <person name="Ye W."/>
            <person name="Tripathy S."/>
            <person name="Kale S.D."/>
            <person name="Gu B."/>
            <person name="Sheng Y."/>
            <person name="Sui Y."/>
            <person name="Wang X."/>
            <person name="Zhang Z."/>
            <person name="Cheng B."/>
            <person name="Dong S."/>
            <person name="Shan W."/>
            <person name="Zheng X."/>
            <person name="Dou D."/>
            <person name="Tyler B.M."/>
            <person name="Wang Y."/>
        </authorList>
    </citation>
    <scope>NUCLEOTIDE SEQUENCE</scope>
    <source>
        <strain evidence="2">P7064</strain>
        <strain evidence="3">P7074</strain>
        <strain evidence="4">P7076</strain>
    </source>
</reference>
<dbReference type="EMBL" id="JN254542">
    <property type="protein sequence ID" value="AEK81355.1"/>
    <property type="molecule type" value="Genomic_DNA"/>
</dbReference>
<dbReference type="EMBL" id="JN254540">
    <property type="protein sequence ID" value="AEK81353.1"/>
    <property type="molecule type" value="Genomic_DNA"/>
</dbReference>
<keyword evidence="1" id="KW-0732">Signal</keyword>
<dbReference type="RefSeq" id="XP_009523897.1">
    <property type="nucleotide sequence ID" value="XM_009525602.1"/>
</dbReference>
<dbReference type="VEuPathDB" id="FungiDB:PHYSODRAFT_285569"/>
<sequence>MKAAFLTLFVVFIFVAGAEPRVGQDTLVKPPRSPDGDKATLRLLRSDEEVTDEVITGDDEERVNVPGLSAILDKISSTTKHLANKFKPAN</sequence>
<proteinExistence type="predicted"/>
<feature type="signal peptide" evidence="1">
    <location>
        <begin position="1"/>
        <end position="20"/>
    </location>
</feature>
<evidence type="ECO:0000256" key="1">
    <source>
        <dbReference type="SAM" id="SignalP"/>
    </source>
</evidence>
<organism evidence="2">
    <name type="scientific">Phytophthora sojae</name>
    <name type="common">Soybean stem and root rot agent</name>
    <name type="synonym">Phytophthora megasperma f. sp. glycines</name>
    <dbReference type="NCBI Taxonomy" id="67593"/>
    <lineage>
        <taxon>Eukaryota</taxon>
        <taxon>Sar</taxon>
        <taxon>Stramenopiles</taxon>
        <taxon>Oomycota</taxon>
        <taxon>Peronosporomycetes</taxon>
        <taxon>Peronosporales</taxon>
        <taxon>Peronosporaceae</taxon>
        <taxon>Phytophthora</taxon>
    </lineage>
</organism>
<dbReference type="EMBL" id="JN254541">
    <property type="protein sequence ID" value="AEK81354.1"/>
    <property type="molecule type" value="Genomic_DNA"/>
</dbReference>
<evidence type="ECO:0000313" key="3">
    <source>
        <dbReference type="EMBL" id="AEK81354.1"/>
    </source>
</evidence>
<feature type="chain" id="PRO_5007652907" evidence="1">
    <location>
        <begin position="21"/>
        <end position="90"/>
    </location>
</feature>
<evidence type="ECO:0000313" key="2">
    <source>
        <dbReference type="EMBL" id="AEK81353.1"/>
    </source>
</evidence>
<gene>
    <name evidence="2" type="primary">Avh</name>
</gene>